<sequence>MASEEFLTQLPLRIVDRLVHLDRSFGDTARAVGEALEGGDGKGAEREGRGGQVGIGGLEETFQTGLMLKRQLDELEKESSIPDRSGHLALLLNSEYVLWSLNAHTPLRLNPFLSHWVEVVRNYEMRNSIVIEEVGTKMNDSSLQSARVEMVKLILAGEIETLSSLAPKQFADRLRLFPPRDLDIAPFIEMLEEEGIWDPESPVPSSRPTPTHSRSSSFQNRETSEPSADSGSNKPPPSESPNADAMPSHEPQARVPKFKSRPTPLTPSTLEHHLQANPIQTLRTLTHLPIDLSSLDLLTTALTSPFLVVIGIEPPSVARDYIQHALRVIEGGVNAPDPNDAPSRAPPQWNEWRDTQPQSVYEDDDDEDDDDEDEEDDGDEYEDDGEASTPRGRTAELHDMGIEIMWERGATPSLPHPSLGVPPSRRSGEDGRAAEGKQAGTAAQAQNRASATEAARAGAIATDPAEDMPTDRASLQRAATLLVLFVRSLIRKGIVEVQDLYWEIQELCVRFLWVKDVRRLKAWVETGEDEEEDTNVEVGGGKEKSKGVDGERERGG</sequence>
<dbReference type="EMBL" id="ML975152">
    <property type="protein sequence ID" value="KAF1815111.1"/>
    <property type="molecule type" value="Genomic_DNA"/>
</dbReference>
<keyword evidence="3" id="KW-1185">Reference proteome</keyword>
<dbReference type="GO" id="GO:0030014">
    <property type="term" value="C:CCR4-NOT complex"/>
    <property type="evidence" value="ECO:0007669"/>
    <property type="project" value="InterPro"/>
</dbReference>
<dbReference type="RefSeq" id="XP_033536742.1">
    <property type="nucleotide sequence ID" value="XM_033682290.1"/>
</dbReference>
<evidence type="ECO:0000313" key="4">
    <source>
        <dbReference type="RefSeq" id="XP_033536742.1"/>
    </source>
</evidence>
<evidence type="ECO:0000313" key="2">
    <source>
        <dbReference type="EMBL" id="KAF1815111.1"/>
    </source>
</evidence>
<evidence type="ECO:0000313" key="3">
    <source>
        <dbReference type="Proteomes" id="UP000504638"/>
    </source>
</evidence>
<feature type="region of interest" description="Disordered" evidence="1">
    <location>
        <begin position="526"/>
        <end position="556"/>
    </location>
</feature>
<feature type="compositionally biased region" description="Basic and acidic residues" evidence="1">
    <location>
        <begin position="540"/>
        <end position="556"/>
    </location>
</feature>
<dbReference type="Pfam" id="PF10155">
    <property type="entry name" value="CNOT11"/>
    <property type="match status" value="1"/>
</dbReference>
<feature type="region of interest" description="Disordered" evidence="1">
    <location>
        <begin position="332"/>
        <end position="396"/>
    </location>
</feature>
<reference evidence="4" key="3">
    <citation type="submission" date="2025-04" db="UniProtKB">
        <authorList>
            <consortium name="RefSeq"/>
        </authorList>
    </citation>
    <scope>IDENTIFICATION</scope>
    <source>
        <strain evidence="4">CBS 781.70</strain>
    </source>
</reference>
<feature type="compositionally biased region" description="Acidic residues" evidence="1">
    <location>
        <begin position="361"/>
        <end position="386"/>
    </location>
</feature>
<proteinExistence type="predicted"/>
<dbReference type="AlphaFoldDB" id="A0A6G1GB24"/>
<dbReference type="Proteomes" id="UP000504638">
    <property type="component" value="Unplaced"/>
</dbReference>
<accession>A0A6G1GB24</accession>
<organism evidence="2">
    <name type="scientific">Eremomyces bilateralis CBS 781.70</name>
    <dbReference type="NCBI Taxonomy" id="1392243"/>
    <lineage>
        <taxon>Eukaryota</taxon>
        <taxon>Fungi</taxon>
        <taxon>Dikarya</taxon>
        <taxon>Ascomycota</taxon>
        <taxon>Pezizomycotina</taxon>
        <taxon>Dothideomycetes</taxon>
        <taxon>Dothideomycetes incertae sedis</taxon>
        <taxon>Eremomycetales</taxon>
        <taxon>Eremomycetaceae</taxon>
        <taxon>Eremomyces</taxon>
    </lineage>
</organism>
<reference evidence="4" key="2">
    <citation type="submission" date="2020-04" db="EMBL/GenBank/DDBJ databases">
        <authorList>
            <consortium name="NCBI Genome Project"/>
        </authorList>
    </citation>
    <scope>NUCLEOTIDE SEQUENCE</scope>
    <source>
        <strain evidence="4">CBS 781.70</strain>
    </source>
</reference>
<feature type="compositionally biased region" description="Low complexity" evidence="1">
    <location>
        <begin position="439"/>
        <end position="458"/>
    </location>
</feature>
<evidence type="ECO:0000256" key="1">
    <source>
        <dbReference type="SAM" id="MobiDB-lite"/>
    </source>
</evidence>
<reference evidence="2 4" key="1">
    <citation type="submission" date="2020-01" db="EMBL/GenBank/DDBJ databases">
        <authorList>
            <consortium name="DOE Joint Genome Institute"/>
            <person name="Haridas S."/>
            <person name="Albert R."/>
            <person name="Binder M."/>
            <person name="Bloem J."/>
            <person name="Labutti K."/>
            <person name="Salamov A."/>
            <person name="Andreopoulos B."/>
            <person name="Baker S.E."/>
            <person name="Barry K."/>
            <person name="Bills G."/>
            <person name="Bluhm B.H."/>
            <person name="Cannon C."/>
            <person name="Castanera R."/>
            <person name="Culley D.E."/>
            <person name="Daum C."/>
            <person name="Ezra D."/>
            <person name="Gonzalez J.B."/>
            <person name="Henrissat B."/>
            <person name="Kuo A."/>
            <person name="Liang C."/>
            <person name="Lipzen A."/>
            <person name="Lutzoni F."/>
            <person name="Magnuson J."/>
            <person name="Mondo S."/>
            <person name="Nolan M."/>
            <person name="Ohm R."/>
            <person name="Pangilinan J."/>
            <person name="Park H.-J."/>
            <person name="Ramirez L."/>
            <person name="Alfaro M."/>
            <person name="Sun H."/>
            <person name="Tritt A."/>
            <person name="Yoshinaga Y."/>
            <person name="Zwiers L.-H."/>
            <person name="Turgeon B.G."/>
            <person name="Goodwin S.B."/>
            <person name="Spatafora J.W."/>
            <person name="Crous P.W."/>
            <person name="Grigoriev I.V."/>
        </authorList>
    </citation>
    <scope>NUCLEOTIDE SEQUENCE</scope>
    <source>
        <strain evidence="2 4">CBS 781.70</strain>
    </source>
</reference>
<dbReference type="GeneID" id="54422860"/>
<feature type="region of interest" description="Disordered" evidence="1">
    <location>
        <begin position="410"/>
        <end position="458"/>
    </location>
</feature>
<protein>
    <submittedName>
        <fullName evidence="2 4">Uncharacterized protein</fullName>
    </submittedName>
</protein>
<feature type="compositionally biased region" description="Low complexity" evidence="1">
    <location>
        <begin position="208"/>
        <end position="217"/>
    </location>
</feature>
<feature type="compositionally biased region" description="Acidic residues" evidence="1">
    <location>
        <begin position="526"/>
        <end position="535"/>
    </location>
</feature>
<feature type="compositionally biased region" description="Basic and acidic residues" evidence="1">
    <location>
        <begin position="426"/>
        <end position="435"/>
    </location>
</feature>
<feature type="region of interest" description="Disordered" evidence="1">
    <location>
        <begin position="197"/>
        <end position="274"/>
    </location>
</feature>
<gene>
    <name evidence="2 4" type="ORF">P152DRAFT_499052</name>
</gene>
<dbReference type="OrthoDB" id="10265389at2759"/>
<feature type="compositionally biased region" description="Polar residues" evidence="1">
    <location>
        <begin position="218"/>
        <end position="233"/>
    </location>
</feature>
<name>A0A6G1GB24_9PEZI</name>
<dbReference type="InterPro" id="IPR019312">
    <property type="entry name" value="CNOT11"/>
</dbReference>